<dbReference type="Proteomes" id="UP001597519">
    <property type="component" value="Unassembled WGS sequence"/>
</dbReference>
<gene>
    <name evidence="2" type="ORF">ACFSX4_12710</name>
</gene>
<organism evidence="2 3">
    <name type="scientific">Corticicoccus populi</name>
    <dbReference type="NCBI Taxonomy" id="1812821"/>
    <lineage>
        <taxon>Bacteria</taxon>
        <taxon>Bacillati</taxon>
        <taxon>Bacillota</taxon>
        <taxon>Bacilli</taxon>
        <taxon>Bacillales</taxon>
        <taxon>Staphylococcaceae</taxon>
        <taxon>Corticicoccus</taxon>
    </lineage>
</organism>
<feature type="domain" description="Nudix hydrolase" evidence="1">
    <location>
        <begin position="28"/>
        <end position="157"/>
    </location>
</feature>
<dbReference type="InterPro" id="IPR015797">
    <property type="entry name" value="NUDIX_hydrolase-like_dom_sf"/>
</dbReference>
<dbReference type="Pfam" id="PF00293">
    <property type="entry name" value="NUDIX"/>
    <property type="match status" value="1"/>
</dbReference>
<dbReference type="SUPFAM" id="SSF55811">
    <property type="entry name" value="Nudix"/>
    <property type="match status" value="1"/>
</dbReference>
<dbReference type="EMBL" id="JBHUOQ010000005">
    <property type="protein sequence ID" value="MFD2831328.1"/>
    <property type="molecule type" value="Genomic_DNA"/>
</dbReference>
<dbReference type="PANTHER" id="PTHR10885:SF0">
    <property type="entry name" value="ISOPENTENYL-DIPHOSPHATE DELTA-ISOMERASE"/>
    <property type="match status" value="1"/>
</dbReference>
<keyword evidence="3" id="KW-1185">Reference proteome</keyword>
<dbReference type="InterPro" id="IPR000086">
    <property type="entry name" value="NUDIX_hydrolase_dom"/>
</dbReference>
<sequence>MEILDLYDKDRQKMDETMVRGGTYLDERYHLVVHVCIFSKDGQMLIQKRRDSKDRWPGLWDVSVGGAAVTGDTSETAAERETLEELGVEIDLKGIRPHCSINFERGFDDIYLVEKELDIAALELPTEEVEAVQWAECDEIMEMIDEETFIHYKKTFIKMLFEMRHSYGTIYD</sequence>
<evidence type="ECO:0000313" key="2">
    <source>
        <dbReference type="EMBL" id="MFD2831328.1"/>
    </source>
</evidence>
<accession>A0ABW5X1M4</accession>
<protein>
    <submittedName>
        <fullName evidence="2">NUDIX domain-containing protein</fullName>
    </submittedName>
</protein>
<dbReference type="PANTHER" id="PTHR10885">
    <property type="entry name" value="ISOPENTENYL-DIPHOSPHATE DELTA-ISOMERASE"/>
    <property type="match status" value="1"/>
</dbReference>
<evidence type="ECO:0000313" key="3">
    <source>
        <dbReference type="Proteomes" id="UP001597519"/>
    </source>
</evidence>
<evidence type="ECO:0000259" key="1">
    <source>
        <dbReference type="PROSITE" id="PS51462"/>
    </source>
</evidence>
<dbReference type="CDD" id="cd04693">
    <property type="entry name" value="NUDIX_Hydrolase"/>
    <property type="match status" value="1"/>
</dbReference>
<dbReference type="PROSITE" id="PS51462">
    <property type="entry name" value="NUDIX"/>
    <property type="match status" value="1"/>
</dbReference>
<name>A0ABW5X1M4_9STAP</name>
<dbReference type="RefSeq" id="WP_377775484.1">
    <property type="nucleotide sequence ID" value="NZ_JBHUOQ010000005.1"/>
</dbReference>
<dbReference type="Gene3D" id="3.90.79.10">
    <property type="entry name" value="Nucleoside Triphosphate Pyrophosphohydrolase"/>
    <property type="match status" value="1"/>
</dbReference>
<proteinExistence type="predicted"/>
<reference evidence="3" key="1">
    <citation type="journal article" date="2019" name="Int. J. Syst. Evol. Microbiol.">
        <title>The Global Catalogue of Microorganisms (GCM) 10K type strain sequencing project: providing services to taxonomists for standard genome sequencing and annotation.</title>
        <authorList>
            <consortium name="The Broad Institute Genomics Platform"/>
            <consortium name="The Broad Institute Genome Sequencing Center for Infectious Disease"/>
            <person name="Wu L."/>
            <person name="Ma J."/>
        </authorList>
    </citation>
    <scope>NUCLEOTIDE SEQUENCE [LARGE SCALE GENOMIC DNA]</scope>
    <source>
        <strain evidence="3">KCTC 33575</strain>
    </source>
</reference>
<comment type="caution">
    <text evidence="2">The sequence shown here is derived from an EMBL/GenBank/DDBJ whole genome shotgun (WGS) entry which is preliminary data.</text>
</comment>